<dbReference type="WBParaSite" id="JU765_v2.g7031.t1">
    <property type="protein sequence ID" value="JU765_v2.g7031.t1"/>
    <property type="gene ID" value="JU765_v2.g7031"/>
</dbReference>
<proteinExistence type="predicted"/>
<protein>
    <submittedName>
        <fullName evidence="2">Fe2OG dioxygenase domain-containing protein</fullName>
    </submittedName>
</protein>
<accession>A0AC34RHQ6</accession>
<name>A0AC34RHQ6_9BILA</name>
<reference evidence="2" key="1">
    <citation type="submission" date="2022-11" db="UniProtKB">
        <authorList>
            <consortium name="WormBaseParasite"/>
        </authorList>
    </citation>
    <scope>IDENTIFICATION</scope>
</reference>
<evidence type="ECO:0000313" key="1">
    <source>
        <dbReference type="Proteomes" id="UP000887576"/>
    </source>
</evidence>
<sequence>MENPGSLDISNYSNIKLRSLKEWTVTTLDHKPGLYILSDVFEPQADLEWMRCAMFEYCQPPNCTNNNPNGENKEVNFKDLRWATLGYDYNWTTKEYPETPRSPLPDEFVSIGKAVTEALGLSLLEADTAILNYYKLNSRLSPHVDRSEKALDKALVSISFGQSAIYLSGGLSPDDDVDAIMLHSGDLIVMSGEQRLVWHAVPRILKTRTFELGHKPNKQDVQFLNYINEHRINVTLRQTAL</sequence>
<organism evidence="1 2">
    <name type="scientific">Panagrolaimus sp. JU765</name>
    <dbReference type="NCBI Taxonomy" id="591449"/>
    <lineage>
        <taxon>Eukaryota</taxon>
        <taxon>Metazoa</taxon>
        <taxon>Ecdysozoa</taxon>
        <taxon>Nematoda</taxon>
        <taxon>Chromadorea</taxon>
        <taxon>Rhabditida</taxon>
        <taxon>Tylenchina</taxon>
        <taxon>Panagrolaimomorpha</taxon>
        <taxon>Panagrolaimoidea</taxon>
        <taxon>Panagrolaimidae</taxon>
        <taxon>Panagrolaimus</taxon>
    </lineage>
</organism>
<dbReference type="Proteomes" id="UP000887576">
    <property type="component" value="Unplaced"/>
</dbReference>
<evidence type="ECO:0000313" key="2">
    <source>
        <dbReference type="WBParaSite" id="JU765_v2.g7031.t1"/>
    </source>
</evidence>